<dbReference type="UniPathway" id="UPA00068"/>
<dbReference type="Gene3D" id="3.30.1360.40">
    <property type="match status" value="1"/>
</dbReference>
<dbReference type="GO" id="GO:0051259">
    <property type="term" value="P:protein complex oligomerization"/>
    <property type="evidence" value="ECO:0007669"/>
    <property type="project" value="InterPro"/>
</dbReference>
<dbReference type="PANTHER" id="PTHR34471:SF1">
    <property type="entry name" value="ARGININE REPRESSOR"/>
    <property type="match status" value="1"/>
</dbReference>
<dbReference type="GO" id="GO:0034618">
    <property type="term" value="F:arginine binding"/>
    <property type="evidence" value="ECO:0007669"/>
    <property type="project" value="InterPro"/>
</dbReference>
<feature type="domain" description="Arginine repressor C-terminal" evidence="10">
    <location>
        <begin position="81"/>
        <end position="147"/>
    </location>
</feature>
<evidence type="ECO:0000256" key="5">
    <source>
        <dbReference type="ARBA" id="ARBA00023125"/>
    </source>
</evidence>
<sequence>MKSKRHLKIMSLVQDEDIHTQDELASRLEEEGIEVTQATVSRDIKQLGLIKIPLDDGGYKYSLPPKQKDNININSRMKRMFEDSVSSIDYSENLVVINTLPGTAQAVASLIDNTEWKNVLGTIAGDDTILMIVKPKSAVTNVIERLKSLTV</sequence>
<dbReference type="InterPro" id="IPR036390">
    <property type="entry name" value="WH_DNA-bd_sf"/>
</dbReference>
<dbReference type="GO" id="GO:0006526">
    <property type="term" value="P:L-arginine biosynthetic process"/>
    <property type="evidence" value="ECO:0007669"/>
    <property type="project" value="UniProtKB-UniPathway"/>
</dbReference>
<dbReference type="InterPro" id="IPR020899">
    <property type="entry name" value="Arg_repress_C"/>
</dbReference>
<dbReference type="OrthoDB" id="9807089at2"/>
<dbReference type="SUPFAM" id="SSF55252">
    <property type="entry name" value="C-terminal domain of arginine repressor"/>
    <property type="match status" value="1"/>
</dbReference>
<dbReference type="GO" id="GO:1900079">
    <property type="term" value="P:regulation of arginine biosynthetic process"/>
    <property type="evidence" value="ECO:0007669"/>
    <property type="project" value="UniProtKB-UniRule"/>
</dbReference>
<keyword evidence="5 7" id="KW-0238">DNA-binding</keyword>
<dbReference type="AlphaFoldDB" id="A0A1C0A9K7"/>
<organism evidence="11 12">
    <name type="scientific">Orenia metallireducens</name>
    <dbReference type="NCBI Taxonomy" id="1413210"/>
    <lineage>
        <taxon>Bacteria</taxon>
        <taxon>Bacillati</taxon>
        <taxon>Bacillota</taxon>
        <taxon>Clostridia</taxon>
        <taxon>Halanaerobiales</taxon>
        <taxon>Halobacteroidaceae</taxon>
        <taxon>Orenia</taxon>
    </lineage>
</organism>
<keyword evidence="6 7" id="KW-0804">Transcription</keyword>
<dbReference type="RefSeq" id="WP_068716413.1">
    <property type="nucleotide sequence ID" value="NZ_LWDV01000008.1"/>
</dbReference>
<evidence type="ECO:0000313" key="11">
    <source>
        <dbReference type="EMBL" id="OCL26980.1"/>
    </source>
</evidence>
<evidence type="ECO:0000259" key="9">
    <source>
        <dbReference type="Pfam" id="PF01316"/>
    </source>
</evidence>
<keyword evidence="4 7" id="KW-0805">Transcription regulation</keyword>
<dbReference type="InterPro" id="IPR020900">
    <property type="entry name" value="Arg_repress_DNA-bd"/>
</dbReference>
<dbReference type="Proteomes" id="UP000093514">
    <property type="component" value="Unassembled WGS sequence"/>
</dbReference>
<dbReference type="Pfam" id="PF02863">
    <property type="entry name" value="Arg_repressor_C"/>
    <property type="match status" value="1"/>
</dbReference>
<dbReference type="InterPro" id="IPR001669">
    <property type="entry name" value="Arg_repress"/>
</dbReference>
<proteinExistence type="inferred from homology"/>
<dbReference type="GO" id="GO:0003700">
    <property type="term" value="F:DNA-binding transcription factor activity"/>
    <property type="evidence" value="ECO:0007669"/>
    <property type="project" value="UniProtKB-UniRule"/>
</dbReference>
<dbReference type="GO" id="GO:0003677">
    <property type="term" value="F:DNA binding"/>
    <property type="evidence" value="ECO:0007669"/>
    <property type="project" value="UniProtKB-KW"/>
</dbReference>
<gene>
    <name evidence="7" type="primary">argR</name>
    <name evidence="11" type="ORF">U472_05705</name>
</gene>
<evidence type="ECO:0000256" key="6">
    <source>
        <dbReference type="ARBA" id="ARBA00023163"/>
    </source>
</evidence>
<keyword evidence="7" id="KW-0678">Repressor</keyword>
<dbReference type="InterPro" id="IPR036251">
    <property type="entry name" value="Arg_repress_C_sf"/>
</dbReference>
<evidence type="ECO:0000256" key="4">
    <source>
        <dbReference type="ARBA" id="ARBA00023015"/>
    </source>
</evidence>
<evidence type="ECO:0000256" key="8">
    <source>
        <dbReference type="NCBIfam" id="TIGR01529"/>
    </source>
</evidence>
<dbReference type="NCBIfam" id="TIGR01529">
    <property type="entry name" value="argR_whole"/>
    <property type="match status" value="1"/>
</dbReference>
<reference evidence="12" key="1">
    <citation type="submission" date="2016-07" db="EMBL/GenBank/DDBJ databases">
        <authorList>
            <person name="Florea S."/>
            <person name="Webb J.S."/>
            <person name="Jaromczyk J."/>
            <person name="Schardl C.L."/>
        </authorList>
    </citation>
    <scope>NUCLEOTIDE SEQUENCE [LARGE SCALE GENOMIC DNA]</scope>
    <source>
        <strain evidence="12">Z6</strain>
    </source>
</reference>
<accession>A0A1C0A9K7</accession>
<evidence type="ECO:0000259" key="10">
    <source>
        <dbReference type="Pfam" id="PF02863"/>
    </source>
</evidence>
<evidence type="ECO:0000256" key="7">
    <source>
        <dbReference type="HAMAP-Rule" id="MF_00173"/>
    </source>
</evidence>
<dbReference type="InterPro" id="IPR036388">
    <property type="entry name" value="WH-like_DNA-bd_sf"/>
</dbReference>
<dbReference type="SUPFAM" id="SSF46785">
    <property type="entry name" value="Winged helix' DNA-binding domain"/>
    <property type="match status" value="1"/>
</dbReference>
<dbReference type="PRINTS" id="PR01467">
    <property type="entry name" value="ARGREPRESSOR"/>
</dbReference>
<dbReference type="EMBL" id="LWDV01000008">
    <property type="protein sequence ID" value="OCL26980.1"/>
    <property type="molecule type" value="Genomic_DNA"/>
</dbReference>
<name>A0A1C0A9K7_9FIRM</name>
<comment type="similarity">
    <text evidence="2 7">Belongs to the ArgR family.</text>
</comment>
<keyword evidence="12" id="KW-1185">Reference proteome</keyword>
<evidence type="ECO:0000256" key="1">
    <source>
        <dbReference type="ARBA" id="ARBA00004496"/>
    </source>
</evidence>
<comment type="caution">
    <text evidence="11">The sequence shown here is derived from an EMBL/GenBank/DDBJ whole genome shotgun (WGS) entry which is preliminary data.</text>
</comment>
<dbReference type="GO" id="GO:0005737">
    <property type="term" value="C:cytoplasm"/>
    <property type="evidence" value="ECO:0007669"/>
    <property type="project" value="UniProtKB-SubCell"/>
</dbReference>
<protein>
    <recommendedName>
        <fullName evidence="7 8">Arginine repressor</fullName>
    </recommendedName>
</protein>
<evidence type="ECO:0000256" key="3">
    <source>
        <dbReference type="ARBA" id="ARBA00022490"/>
    </source>
</evidence>
<comment type="function">
    <text evidence="7">Regulates arginine biosynthesis genes.</text>
</comment>
<dbReference type="PANTHER" id="PTHR34471">
    <property type="entry name" value="ARGININE REPRESSOR"/>
    <property type="match status" value="1"/>
</dbReference>
<comment type="subcellular location">
    <subcellularLocation>
        <location evidence="1 7">Cytoplasm</location>
    </subcellularLocation>
</comment>
<dbReference type="Gene3D" id="1.10.10.10">
    <property type="entry name" value="Winged helix-like DNA-binding domain superfamily/Winged helix DNA-binding domain"/>
    <property type="match status" value="1"/>
</dbReference>
<keyword evidence="3 7" id="KW-0963">Cytoplasm</keyword>
<feature type="domain" description="Arginine repressor DNA-binding" evidence="9">
    <location>
        <begin position="2"/>
        <end position="68"/>
    </location>
</feature>
<keyword evidence="7" id="KW-0055">Arginine biosynthesis</keyword>
<evidence type="ECO:0000256" key="2">
    <source>
        <dbReference type="ARBA" id="ARBA00008316"/>
    </source>
</evidence>
<comment type="pathway">
    <text evidence="7">Amino-acid biosynthesis; L-arginine biosynthesis [regulation].</text>
</comment>
<keyword evidence="7" id="KW-0028">Amino-acid biosynthesis</keyword>
<evidence type="ECO:0000313" key="12">
    <source>
        <dbReference type="Proteomes" id="UP000093514"/>
    </source>
</evidence>
<reference evidence="11 12" key="2">
    <citation type="submission" date="2016-08" db="EMBL/GenBank/DDBJ databases">
        <title>Orenia metallireducens sp. nov. strain Z6, a Novel Metal-reducing Firmicute from the Deep Subsurface.</title>
        <authorList>
            <person name="Maxim B.I."/>
            <person name="Kenneth K."/>
            <person name="Flynn T.M."/>
            <person name="Oloughlin E.J."/>
            <person name="Locke R.A."/>
            <person name="Weber J.R."/>
            <person name="Egan S.M."/>
            <person name="Mackie R.I."/>
            <person name="Cann I.K."/>
        </authorList>
    </citation>
    <scope>NUCLEOTIDE SEQUENCE [LARGE SCALE GENOMIC DNA]</scope>
    <source>
        <strain evidence="11 12">Z6</strain>
    </source>
</reference>
<dbReference type="HAMAP" id="MF_00173">
    <property type="entry name" value="Arg_repressor"/>
    <property type="match status" value="1"/>
</dbReference>
<dbReference type="Pfam" id="PF01316">
    <property type="entry name" value="Arg_repressor"/>
    <property type="match status" value="1"/>
</dbReference>